<sequence>MFRSIEGDLKSYSNEAFLEPKWTLSGAPYEGGWCRPQTD</sequence>
<keyword evidence="2" id="KW-1185">Reference proteome</keyword>
<dbReference type="AlphaFoldDB" id="A0A1Q9BRN0"/>
<gene>
    <name evidence="1" type="ORF">AK812_SmicGene47457</name>
</gene>
<accession>A0A1Q9BRN0</accession>
<dbReference type="Proteomes" id="UP000186817">
    <property type="component" value="Unassembled WGS sequence"/>
</dbReference>
<comment type="caution">
    <text evidence="1">The sequence shown here is derived from an EMBL/GenBank/DDBJ whole genome shotgun (WGS) entry which is preliminary data.</text>
</comment>
<protein>
    <submittedName>
        <fullName evidence="1">Uncharacterized protein</fullName>
    </submittedName>
</protein>
<proteinExistence type="predicted"/>
<feature type="non-terminal residue" evidence="1">
    <location>
        <position position="39"/>
    </location>
</feature>
<organism evidence="1 2">
    <name type="scientific">Symbiodinium microadriaticum</name>
    <name type="common">Dinoflagellate</name>
    <name type="synonym">Zooxanthella microadriatica</name>
    <dbReference type="NCBI Taxonomy" id="2951"/>
    <lineage>
        <taxon>Eukaryota</taxon>
        <taxon>Sar</taxon>
        <taxon>Alveolata</taxon>
        <taxon>Dinophyceae</taxon>
        <taxon>Suessiales</taxon>
        <taxon>Symbiodiniaceae</taxon>
        <taxon>Symbiodinium</taxon>
    </lineage>
</organism>
<dbReference type="EMBL" id="LSRX01005732">
    <property type="protein sequence ID" value="OLP73335.1"/>
    <property type="molecule type" value="Genomic_DNA"/>
</dbReference>
<evidence type="ECO:0000313" key="1">
    <source>
        <dbReference type="EMBL" id="OLP73335.1"/>
    </source>
</evidence>
<reference evidence="1 2" key="1">
    <citation type="submission" date="2016-02" db="EMBL/GenBank/DDBJ databases">
        <title>Genome analysis of coral dinoflagellate symbionts highlights evolutionary adaptations to a symbiotic lifestyle.</title>
        <authorList>
            <person name="Aranda M."/>
            <person name="Li Y."/>
            <person name="Liew Y.J."/>
            <person name="Baumgarten S."/>
            <person name="Simakov O."/>
            <person name="Wilson M."/>
            <person name="Piel J."/>
            <person name="Ashoor H."/>
            <person name="Bougouffa S."/>
            <person name="Bajic V.B."/>
            <person name="Ryu T."/>
            <person name="Ravasi T."/>
            <person name="Bayer T."/>
            <person name="Micklem G."/>
            <person name="Kim H."/>
            <person name="Bhak J."/>
            <person name="Lajeunesse T.C."/>
            <person name="Voolstra C.R."/>
        </authorList>
    </citation>
    <scope>NUCLEOTIDE SEQUENCE [LARGE SCALE GENOMIC DNA]</scope>
    <source>
        <strain evidence="1 2">CCMP2467</strain>
    </source>
</reference>
<name>A0A1Q9BRN0_SYMMI</name>
<evidence type="ECO:0000313" key="2">
    <source>
        <dbReference type="Proteomes" id="UP000186817"/>
    </source>
</evidence>